<evidence type="ECO:0000313" key="1">
    <source>
        <dbReference type="EMBL" id="EGR33450.1"/>
    </source>
</evidence>
<feature type="non-terminal residue" evidence="1">
    <location>
        <position position="272"/>
    </location>
</feature>
<feature type="non-terminal residue" evidence="1">
    <location>
        <position position="1"/>
    </location>
</feature>
<gene>
    <name evidence="1" type="ORF">IMG5_052340</name>
</gene>
<evidence type="ECO:0000313" key="2">
    <source>
        <dbReference type="Proteomes" id="UP000008983"/>
    </source>
</evidence>
<name>G0QMV5_ICHMU</name>
<reference evidence="1 2" key="1">
    <citation type="submission" date="2011-07" db="EMBL/GenBank/DDBJ databases">
        <authorList>
            <person name="Coyne R."/>
            <person name="Brami D."/>
            <person name="Johnson J."/>
            <person name="Hostetler J."/>
            <person name="Hannick L."/>
            <person name="Clark T."/>
            <person name="Cassidy-Hanley D."/>
            <person name="Inman J."/>
        </authorList>
    </citation>
    <scope>NUCLEOTIDE SEQUENCE [LARGE SCALE GENOMIC DNA]</scope>
    <source>
        <strain evidence="1 2">G5</strain>
    </source>
</reference>
<dbReference type="Gene3D" id="2.10.220.10">
    <property type="entry name" value="Hormone Receptor, Insulin-like Growth Factor Receptor 1, Chain A, domain 2"/>
    <property type="match status" value="1"/>
</dbReference>
<accession>G0QMV5</accession>
<proteinExistence type="predicted"/>
<dbReference type="Proteomes" id="UP000008983">
    <property type="component" value="Unassembled WGS sequence"/>
</dbReference>
<dbReference type="GeneID" id="14909629"/>
<dbReference type="SUPFAM" id="SSF57184">
    <property type="entry name" value="Growth factor receptor domain"/>
    <property type="match status" value="1"/>
</dbReference>
<keyword evidence="1" id="KW-0378">Hydrolase</keyword>
<dbReference type="OrthoDB" id="18487at2759"/>
<organism evidence="1 2">
    <name type="scientific">Ichthyophthirius multifiliis</name>
    <name type="common">White spot disease agent</name>
    <name type="synonym">Ich</name>
    <dbReference type="NCBI Taxonomy" id="5932"/>
    <lineage>
        <taxon>Eukaryota</taxon>
        <taxon>Sar</taxon>
        <taxon>Alveolata</taxon>
        <taxon>Ciliophora</taxon>
        <taxon>Intramacronucleata</taxon>
        <taxon>Oligohymenophorea</taxon>
        <taxon>Hymenostomatida</taxon>
        <taxon>Ophryoglenina</taxon>
        <taxon>Ichthyophthirius</taxon>
    </lineage>
</organism>
<keyword evidence="2" id="KW-1185">Reference proteome</keyword>
<dbReference type="RefSeq" id="XP_004037436.1">
    <property type="nucleotide sequence ID" value="XM_004037388.1"/>
</dbReference>
<dbReference type="PANTHER" id="PTHR39767">
    <property type="entry name" value="CALCIUM/CALMODULIN-BINDING MEMBRANE PROTEIN PCM4-RELATED"/>
    <property type="match status" value="1"/>
</dbReference>
<dbReference type="InterPro" id="IPR009030">
    <property type="entry name" value="Growth_fac_rcpt_cys_sf"/>
</dbReference>
<sequence length="272" mass="30216">VHRCGFIVSGTNGAIHVTRCNTYKLLGGYDVCGKNCVLQNTFRSNLPVYQYKIEFQYIMIDQWDDKVENITINGVIAQTLQKDTTASTSLCGGPTNEKIQKVEIYYQTSERIINVTFSNNLNLDASIQSFGINELIVTGFQCMSQCAQCTDHTSCDLCNPGFFYNDSQCINSCPGRKFENAVSRTCDDCNNRCASCSDAINCDSCFENRVSQQCICPQYSYDPNAFDQACIICSTFSTGCATCSATECLTCIAPQYFQLNQNKQCDSCLNIT</sequence>
<dbReference type="InParanoid" id="G0QMV5"/>
<dbReference type="GO" id="GO:0004252">
    <property type="term" value="F:serine-type endopeptidase activity"/>
    <property type="evidence" value="ECO:0007669"/>
    <property type="project" value="UniProtKB-EC"/>
</dbReference>
<dbReference type="EMBL" id="GL983440">
    <property type="protein sequence ID" value="EGR33450.1"/>
    <property type="molecule type" value="Genomic_DNA"/>
</dbReference>
<dbReference type="PANTHER" id="PTHR39767:SF2">
    <property type="entry name" value="CHROMOSOME UNDETERMINED SCAFFOLD_1, WHOLE GENOME SHOTGUN SEQUENCE"/>
    <property type="match status" value="1"/>
</dbReference>
<protein>
    <submittedName>
        <fullName evidence="1">Zinc finger lsd1 subclass family protein, putative</fullName>
        <ecNumber evidence="1">3.4.21.75</ecNumber>
    </submittedName>
</protein>
<dbReference type="EC" id="3.4.21.75" evidence="1"/>
<dbReference type="AlphaFoldDB" id="G0QMV5"/>